<feature type="non-terminal residue" evidence="1">
    <location>
        <position position="1"/>
    </location>
</feature>
<reference evidence="1 2" key="1">
    <citation type="submission" date="2024-02" db="EMBL/GenBank/DDBJ databases">
        <authorList>
            <person name="Vignale AGUSTIN F."/>
            <person name="Sosa J E."/>
            <person name="Modenutti C."/>
        </authorList>
    </citation>
    <scope>NUCLEOTIDE SEQUENCE [LARGE SCALE GENOMIC DNA]</scope>
</reference>
<sequence>NPSLPCLAHLVLTPPLSTVTLMPHLSGRAQCLATLSPCSLVLAQPPTVPTMACPLLCDWWWLRRTRHPIVSCPRCQSGPCFAYAYCTFCLVVARCLANAHQGHHLVDALLSSSADANYFSTISLLSDVNGLWLFSSFIR</sequence>
<gene>
    <name evidence="1" type="ORF">ILEXP_LOCUS18187</name>
</gene>
<accession>A0ABC8S2R7</accession>
<dbReference type="Proteomes" id="UP001642360">
    <property type="component" value="Unassembled WGS sequence"/>
</dbReference>
<keyword evidence="2" id="KW-1185">Reference proteome</keyword>
<dbReference type="AlphaFoldDB" id="A0ABC8S2R7"/>
<evidence type="ECO:0000313" key="2">
    <source>
        <dbReference type="Proteomes" id="UP001642360"/>
    </source>
</evidence>
<name>A0ABC8S2R7_9AQUA</name>
<protein>
    <submittedName>
        <fullName evidence="1">Uncharacterized protein</fullName>
    </submittedName>
</protein>
<dbReference type="EMBL" id="CAUOFW020001976">
    <property type="protein sequence ID" value="CAK9150075.1"/>
    <property type="molecule type" value="Genomic_DNA"/>
</dbReference>
<evidence type="ECO:0000313" key="1">
    <source>
        <dbReference type="EMBL" id="CAK9150075.1"/>
    </source>
</evidence>
<proteinExistence type="predicted"/>
<comment type="caution">
    <text evidence="1">The sequence shown here is derived from an EMBL/GenBank/DDBJ whole genome shotgun (WGS) entry which is preliminary data.</text>
</comment>
<organism evidence="1 2">
    <name type="scientific">Ilex paraguariensis</name>
    <name type="common">yerba mate</name>
    <dbReference type="NCBI Taxonomy" id="185542"/>
    <lineage>
        <taxon>Eukaryota</taxon>
        <taxon>Viridiplantae</taxon>
        <taxon>Streptophyta</taxon>
        <taxon>Embryophyta</taxon>
        <taxon>Tracheophyta</taxon>
        <taxon>Spermatophyta</taxon>
        <taxon>Magnoliopsida</taxon>
        <taxon>eudicotyledons</taxon>
        <taxon>Gunneridae</taxon>
        <taxon>Pentapetalae</taxon>
        <taxon>asterids</taxon>
        <taxon>campanulids</taxon>
        <taxon>Aquifoliales</taxon>
        <taxon>Aquifoliaceae</taxon>
        <taxon>Ilex</taxon>
    </lineage>
</organism>